<accession>A0A8K0RB58</accession>
<protein>
    <recommendedName>
        <fullName evidence="4">Fungal N-terminal domain-containing protein</fullName>
    </recommendedName>
</protein>
<evidence type="ECO:0000313" key="2">
    <source>
        <dbReference type="EMBL" id="KAH7088893.1"/>
    </source>
</evidence>
<feature type="region of interest" description="Disordered" evidence="1">
    <location>
        <begin position="259"/>
        <end position="289"/>
    </location>
</feature>
<gene>
    <name evidence="2" type="ORF">FB567DRAFT_320461</name>
</gene>
<feature type="region of interest" description="Disordered" evidence="1">
    <location>
        <begin position="308"/>
        <end position="388"/>
    </location>
</feature>
<dbReference type="EMBL" id="JAGMVJ010000007">
    <property type="protein sequence ID" value="KAH7088893.1"/>
    <property type="molecule type" value="Genomic_DNA"/>
</dbReference>
<dbReference type="OrthoDB" id="7464126at2759"/>
<dbReference type="AlphaFoldDB" id="A0A8K0RB58"/>
<dbReference type="Proteomes" id="UP000813461">
    <property type="component" value="Unassembled WGS sequence"/>
</dbReference>
<evidence type="ECO:0008006" key="4">
    <source>
        <dbReference type="Google" id="ProtNLM"/>
    </source>
</evidence>
<proteinExistence type="predicted"/>
<name>A0A8K0RB58_9PLEO</name>
<feature type="compositionally biased region" description="Polar residues" evidence="1">
    <location>
        <begin position="321"/>
        <end position="336"/>
    </location>
</feature>
<sequence>MSFGISIGDVLKMCELAGRVYKNCRDCTGEYKSLQVEARSLTNLLEDIQDKFDKIPPGKRAQLEDAYEPCISVLEELDKLLTHYNSLDTKSKRAWDRLKWDPDKTRLLRERMTSSVTMLNSFYTSLIHDNQVLILEALERLELDYKGGHREESIASLEMITSRSTDDGEEESEEAWTQILRDLEDVGIHKETALSYRNVIRDWLIQAVNEGRLLEQAEEPDCFQSLSSDLETALPSFDPVGVPGTHYLDVPALIPSYERSQSAPSLEHSPLLSPAEPEHQRTQSIPSTASLSIPAFSGVSSYAASTSSETDTSSLYANPDPISNRNSAAQPPQTQIRRVPVPARNPEPPQVAEASSSSTATSTVPSPALAPTPRMPSPPARAPPTIPESYTVPPALALPVPPPIPSVSNWISTAPEALAPPIPQAAPSHSAPAVLQTPPSYYDKDSSITADLAWTSQQIIAAWDRRDFSSAAKHLEDQLAAVERGHTVLNTGAQPDRRILRHLLGVCNSFTGNFEKAKRYFESVFNGIYLNRNSLDEGDIAAARWLGDVCLHLRQHSNAVLAWGVAHEGCIGRYGIARDRTRRVGDELRLLDHWLFVFRRIEYSFLNNVDPTDIFRHTHAVEKSNLITSLKMALYETNSYPGYSVGPPTAPHFRPTSKIGPRPSMEVKISAGFLLAPLIAVSAWPLPWDSTFSPSDAVQLDRYMNSIRSPVDPKPLIERELPTLSLGDSKKLHYATKRGSKWLIETVKQGLQDMGIEHAEHAWESSLVVCLNQHRDGFAFSEGLEISFRKLQFRSVYGMRVSDVKWSTRLLGPRKTNDAKDFRDIIKGVLEMAEVEAASMQSFGAGAASPGSQVPYQAYR</sequence>
<keyword evidence="3" id="KW-1185">Reference proteome</keyword>
<evidence type="ECO:0000313" key="3">
    <source>
        <dbReference type="Proteomes" id="UP000813461"/>
    </source>
</evidence>
<comment type="caution">
    <text evidence="2">The sequence shown here is derived from an EMBL/GenBank/DDBJ whole genome shotgun (WGS) entry which is preliminary data.</text>
</comment>
<evidence type="ECO:0000256" key="1">
    <source>
        <dbReference type="SAM" id="MobiDB-lite"/>
    </source>
</evidence>
<feature type="compositionally biased region" description="Pro residues" evidence="1">
    <location>
        <begin position="368"/>
        <end position="386"/>
    </location>
</feature>
<feature type="compositionally biased region" description="Low complexity" evidence="1">
    <location>
        <begin position="354"/>
        <end position="367"/>
    </location>
</feature>
<reference evidence="2" key="1">
    <citation type="journal article" date="2021" name="Nat. Commun.">
        <title>Genetic determinants of endophytism in the Arabidopsis root mycobiome.</title>
        <authorList>
            <person name="Mesny F."/>
            <person name="Miyauchi S."/>
            <person name="Thiergart T."/>
            <person name="Pickel B."/>
            <person name="Atanasova L."/>
            <person name="Karlsson M."/>
            <person name="Huettel B."/>
            <person name="Barry K.W."/>
            <person name="Haridas S."/>
            <person name="Chen C."/>
            <person name="Bauer D."/>
            <person name="Andreopoulos W."/>
            <person name="Pangilinan J."/>
            <person name="LaButti K."/>
            <person name="Riley R."/>
            <person name="Lipzen A."/>
            <person name="Clum A."/>
            <person name="Drula E."/>
            <person name="Henrissat B."/>
            <person name="Kohler A."/>
            <person name="Grigoriev I.V."/>
            <person name="Martin F.M."/>
            <person name="Hacquard S."/>
        </authorList>
    </citation>
    <scope>NUCLEOTIDE SEQUENCE</scope>
    <source>
        <strain evidence="2">MPI-SDFR-AT-0120</strain>
    </source>
</reference>
<organism evidence="2 3">
    <name type="scientific">Paraphoma chrysanthemicola</name>
    <dbReference type="NCBI Taxonomy" id="798071"/>
    <lineage>
        <taxon>Eukaryota</taxon>
        <taxon>Fungi</taxon>
        <taxon>Dikarya</taxon>
        <taxon>Ascomycota</taxon>
        <taxon>Pezizomycotina</taxon>
        <taxon>Dothideomycetes</taxon>
        <taxon>Pleosporomycetidae</taxon>
        <taxon>Pleosporales</taxon>
        <taxon>Pleosporineae</taxon>
        <taxon>Phaeosphaeriaceae</taxon>
        <taxon>Paraphoma</taxon>
    </lineage>
</organism>